<proteinExistence type="predicted"/>
<keyword evidence="8" id="KW-1185">Reference proteome</keyword>
<dbReference type="Pfam" id="PF04932">
    <property type="entry name" value="Wzy_C"/>
    <property type="match status" value="1"/>
</dbReference>
<dbReference type="PANTHER" id="PTHR37422:SF17">
    <property type="entry name" value="O-ANTIGEN LIGASE"/>
    <property type="match status" value="1"/>
</dbReference>
<dbReference type="InterPro" id="IPR051533">
    <property type="entry name" value="WaaL-like"/>
</dbReference>
<dbReference type="EMBL" id="SRSO01000005">
    <property type="protein sequence ID" value="TGV03841.1"/>
    <property type="molecule type" value="Genomic_DNA"/>
</dbReference>
<gene>
    <name evidence="7" type="ORF">EM932_05360</name>
</gene>
<organism evidence="7 8">
    <name type="scientific">Flavivirga rizhaonensis</name>
    <dbReference type="NCBI Taxonomy" id="2559571"/>
    <lineage>
        <taxon>Bacteria</taxon>
        <taxon>Pseudomonadati</taxon>
        <taxon>Bacteroidota</taxon>
        <taxon>Flavobacteriia</taxon>
        <taxon>Flavobacteriales</taxon>
        <taxon>Flavobacteriaceae</taxon>
        <taxon>Flavivirga</taxon>
    </lineage>
</organism>
<evidence type="ECO:0000256" key="5">
    <source>
        <dbReference type="SAM" id="Phobius"/>
    </source>
</evidence>
<evidence type="ECO:0000256" key="3">
    <source>
        <dbReference type="ARBA" id="ARBA00022989"/>
    </source>
</evidence>
<feature type="transmembrane region" description="Helical" evidence="5">
    <location>
        <begin position="31"/>
        <end position="46"/>
    </location>
</feature>
<feature type="transmembrane region" description="Helical" evidence="5">
    <location>
        <begin position="114"/>
        <end position="134"/>
    </location>
</feature>
<dbReference type="GO" id="GO:0016020">
    <property type="term" value="C:membrane"/>
    <property type="evidence" value="ECO:0007669"/>
    <property type="project" value="UniProtKB-SubCell"/>
</dbReference>
<comment type="caution">
    <text evidence="7">The sequence shown here is derived from an EMBL/GenBank/DDBJ whole genome shotgun (WGS) entry which is preliminary data.</text>
</comment>
<keyword evidence="2 5" id="KW-0812">Transmembrane</keyword>
<evidence type="ECO:0000256" key="4">
    <source>
        <dbReference type="ARBA" id="ARBA00023136"/>
    </source>
</evidence>
<feature type="transmembrane region" description="Helical" evidence="5">
    <location>
        <begin position="85"/>
        <end position="102"/>
    </location>
</feature>
<feature type="transmembrane region" description="Helical" evidence="5">
    <location>
        <begin position="53"/>
        <end position="73"/>
    </location>
</feature>
<keyword evidence="7" id="KW-0436">Ligase</keyword>
<feature type="transmembrane region" description="Helical" evidence="5">
    <location>
        <begin position="330"/>
        <end position="350"/>
    </location>
</feature>
<dbReference type="Proteomes" id="UP000307602">
    <property type="component" value="Unassembled WGS sequence"/>
</dbReference>
<dbReference type="OrthoDB" id="1631746at2"/>
<feature type="transmembrane region" description="Helical" evidence="5">
    <location>
        <begin position="213"/>
        <end position="228"/>
    </location>
</feature>
<protein>
    <submittedName>
        <fullName evidence="7">O-antigen ligase domain-containing protein</fullName>
    </submittedName>
</protein>
<sequence length="404" mass="47705">MIFQKYKESLLKLAFFLMFILLLFPSNIKPLVIGFFAVIVINFIYFERLKFDVKYFIINGAIYLLLILSLIYTDDIAYSFKKFESMASLLIFPFLFSFLSRFPLKIYKNIDRFLFYFILSVALLNITFFLMIWLGEEAAFKNVIKHYVFLIDNNILNNYNIHPIYMSIDVCLAIIFCMYLITNKTSAKFTSLLILILGVLFFFLFILSKKGPIISLALVTVVYFFIKTEMKYKIFFLLSMVVFFFVIFSSQTSKDHFYEILNVKDIRKGEITSSNIRYTIYKCSFDLFKKEPLLGYGVGDANNELIKSYKDISSKLFYDRYNSHNQYLSFLLRIGLIGLILILASFFFLFSKGIKNSNYLFLMVFSFYLLEMFTENILERQDGVIFYSFFVSLLQVYNKSKIET</sequence>
<keyword evidence="3 5" id="KW-1133">Transmembrane helix</keyword>
<feature type="transmembrane region" description="Helical" evidence="5">
    <location>
        <begin position="164"/>
        <end position="182"/>
    </location>
</feature>
<evidence type="ECO:0000259" key="6">
    <source>
        <dbReference type="Pfam" id="PF04932"/>
    </source>
</evidence>
<dbReference type="GO" id="GO:0016874">
    <property type="term" value="F:ligase activity"/>
    <property type="evidence" value="ECO:0007669"/>
    <property type="project" value="UniProtKB-KW"/>
</dbReference>
<evidence type="ECO:0000313" key="7">
    <source>
        <dbReference type="EMBL" id="TGV03841.1"/>
    </source>
</evidence>
<name>A0A4S1DZP8_9FLAO</name>
<feature type="transmembrane region" description="Helical" evidence="5">
    <location>
        <begin position="189"/>
        <end position="207"/>
    </location>
</feature>
<comment type="subcellular location">
    <subcellularLocation>
        <location evidence="1">Membrane</location>
        <topology evidence="1">Multi-pass membrane protein</topology>
    </subcellularLocation>
</comment>
<dbReference type="AlphaFoldDB" id="A0A4S1DZP8"/>
<dbReference type="PANTHER" id="PTHR37422">
    <property type="entry name" value="TEICHURONIC ACID BIOSYNTHESIS PROTEIN TUAE"/>
    <property type="match status" value="1"/>
</dbReference>
<feature type="transmembrane region" description="Helical" evidence="5">
    <location>
        <begin position="359"/>
        <end position="378"/>
    </location>
</feature>
<accession>A0A4S1DZP8</accession>
<evidence type="ECO:0000256" key="2">
    <source>
        <dbReference type="ARBA" id="ARBA00022692"/>
    </source>
</evidence>
<feature type="domain" description="O-antigen ligase-related" evidence="6">
    <location>
        <begin position="197"/>
        <end position="343"/>
    </location>
</feature>
<reference evidence="7 8" key="1">
    <citation type="submission" date="2019-04" db="EMBL/GenBank/DDBJ databases">
        <authorList>
            <person name="Liu A."/>
        </authorList>
    </citation>
    <scope>NUCLEOTIDE SEQUENCE [LARGE SCALE GENOMIC DNA]</scope>
    <source>
        <strain evidence="7 8">RZ03</strain>
    </source>
</reference>
<dbReference type="InterPro" id="IPR007016">
    <property type="entry name" value="O-antigen_ligase-rel_domated"/>
</dbReference>
<evidence type="ECO:0000256" key="1">
    <source>
        <dbReference type="ARBA" id="ARBA00004141"/>
    </source>
</evidence>
<keyword evidence="4 5" id="KW-0472">Membrane</keyword>
<evidence type="ECO:0000313" key="8">
    <source>
        <dbReference type="Proteomes" id="UP000307602"/>
    </source>
</evidence>
<feature type="transmembrane region" description="Helical" evidence="5">
    <location>
        <begin position="235"/>
        <end position="252"/>
    </location>
</feature>